<dbReference type="PANTHER" id="PTHR24394:SF44">
    <property type="entry name" value="ZINC FINGER PROTEIN 271-LIKE"/>
    <property type="match status" value="1"/>
</dbReference>
<evidence type="ECO:0000256" key="4">
    <source>
        <dbReference type="ARBA" id="ARBA00022771"/>
    </source>
</evidence>
<keyword evidence="3" id="KW-0677">Repeat</keyword>
<protein>
    <recommendedName>
        <fullName evidence="8">C2H2-type domain-containing protein</fullName>
    </recommendedName>
</protein>
<feature type="domain" description="C2H2-type" evidence="8">
    <location>
        <begin position="8"/>
        <end position="34"/>
    </location>
</feature>
<accession>A0A8C6NNX1</accession>
<keyword evidence="2" id="KW-0479">Metal-binding</keyword>
<evidence type="ECO:0000256" key="1">
    <source>
        <dbReference type="ARBA" id="ARBA00004123"/>
    </source>
</evidence>
<evidence type="ECO:0000259" key="8">
    <source>
        <dbReference type="PROSITE" id="PS50157"/>
    </source>
</evidence>
<evidence type="ECO:0000256" key="2">
    <source>
        <dbReference type="ARBA" id="ARBA00022723"/>
    </source>
</evidence>
<dbReference type="FunFam" id="3.30.160.60:FF:002343">
    <property type="entry name" value="Zinc finger protein 33A"/>
    <property type="match status" value="1"/>
</dbReference>
<dbReference type="Proteomes" id="UP000694548">
    <property type="component" value="Chromosome sgr14"/>
</dbReference>
<sequence>SEKEEGPLSCTICGKCFSPSCLARHMRNHTGEKPRSRKSCGKGFIQKTNLLSHMRTHTGEKLFPCETCGKTHTGEKPYSCETSHENSHRITTSSGLRVRHFPQCQPRCAEGTVW</sequence>
<dbReference type="GO" id="GO:0005634">
    <property type="term" value="C:nucleus"/>
    <property type="evidence" value="ECO:0007669"/>
    <property type="project" value="UniProtKB-SubCell"/>
</dbReference>
<dbReference type="SUPFAM" id="SSF57667">
    <property type="entry name" value="beta-beta-alpha zinc fingers"/>
    <property type="match status" value="1"/>
</dbReference>
<dbReference type="PANTHER" id="PTHR24394">
    <property type="entry name" value="ZINC FINGER PROTEIN"/>
    <property type="match status" value="1"/>
</dbReference>
<organism evidence="9 10">
    <name type="scientific">Nothobranchius furzeri</name>
    <name type="common">Turquoise killifish</name>
    <dbReference type="NCBI Taxonomy" id="105023"/>
    <lineage>
        <taxon>Eukaryota</taxon>
        <taxon>Metazoa</taxon>
        <taxon>Chordata</taxon>
        <taxon>Craniata</taxon>
        <taxon>Vertebrata</taxon>
        <taxon>Euteleostomi</taxon>
        <taxon>Actinopterygii</taxon>
        <taxon>Neopterygii</taxon>
        <taxon>Teleostei</taxon>
        <taxon>Neoteleostei</taxon>
        <taxon>Acanthomorphata</taxon>
        <taxon>Ovalentaria</taxon>
        <taxon>Atherinomorphae</taxon>
        <taxon>Cyprinodontiformes</taxon>
        <taxon>Nothobranchiidae</taxon>
        <taxon>Nothobranchius</taxon>
    </lineage>
</organism>
<dbReference type="Gene3D" id="3.30.160.60">
    <property type="entry name" value="Classic Zinc Finger"/>
    <property type="match status" value="3"/>
</dbReference>
<comment type="subcellular location">
    <subcellularLocation>
        <location evidence="1">Nucleus</location>
    </subcellularLocation>
</comment>
<evidence type="ECO:0000256" key="6">
    <source>
        <dbReference type="ARBA" id="ARBA00023242"/>
    </source>
</evidence>
<dbReference type="GeneTree" id="ENSGT01150000286981"/>
<dbReference type="PROSITE" id="PS50157">
    <property type="entry name" value="ZINC_FINGER_C2H2_2"/>
    <property type="match status" value="2"/>
</dbReference>
<reference evidence="9" key="1">
    <citation type="submission" date="2014-08" db="EMBL/GenBank/DDBJ databases">
        <authorList>
            <person name="Senf B."/>
            <person name="Petzold A."/>
            <person name="Downie B.R."/>
            <person name="Koch P."/>
            <person name="Platzer M."/>
        </authorList>
    </citation>
    <scope>NUCLEOTIDE SEQUENCE [LARGE SCALE GENOMIC DNA]</scope>
    <source>
        <strain evidence="9">GRZ</strain>
    </source>
</reference>
<dbReference type="GO" id="GO:0008270">
    <property type="term" value="F:zinc ion binding"/>
    <property type="evidence" value="ECO:0007669"/>
    <property type="project" value="UniProtKB-KW"/>
</dbReference>
<reference evidence="9" key="2">
    <citation type="submission" date="2025-08" db="UniProtKB">
        <authorList>
            <consortium name="Ensembl"/>
        </authorList>
    </citation>
    <scope>IDENTIFICATION</scope>
</reference>
<dbReference type="InterPro" id="IPR036236">
    <property type="entry name" value="Znf_C2H2_sf"/>
</dbReference>
<keyword evidence="5" id="KW-0862">Zinc</keyword>
<evidence type="ECO:0000313" key="10">
    <source>
        <dbReference type="Proteomes" id="UP000694548"/>
    </source>
</evidence>
<keyword evidence="10" id="KW-1185">Reference proteome</keyword>
<reference evidence="9" key="3">
    <citation type="submission" date="2025-09" db="UniProtKB">
        <authorList>
            <consortium name="Ensembl"/>
        </authorList>
    </citation>
    <scope>IDENTIFICATION</scope>
</reference>
<name>A0A8C6NNX1_NOTFU</name>
<evidence type="ECO:0000256" key="7">
    <source>
        <dbReference type="PROSITE-ProRule" id="PRU00042"/>
    </source>
</evidence>
<feature type="domain" description="C2H2-type" evidence="8">
    <location>
        <begin position="35"/>
        <end position="62"/>
    </location>
</feature>
<dbReference type="Pfam" id="PF00096">
    <property type="entry name" value="zf-C2H2"/>
    <property type="match status" value="2"/>
</dbReference>
<evidence type="ECO:0000256" key="5">
    <source>
        <dbReference type="ARBA" id="ARBA00022833"/>
    </source>
</evidence>
<proteinExistence type="predicted"/>
<keyword evidence="6" id="KW-0539">Nucleus</keyword>
<dbReference type="AlphaFoldDB" id="A0A8C6NNX1"/>
<evidence type="ECO:0000256" key="3">
    <source>
        <dbReference type="ARBA" id="ARBA00022737"/>
    </source>
</evidence>
<keyword evidence="4 7" id="KW-0863">Zinc-finger</keyword>
<dbReference type="InterPro" id="IPR013087">
    <property type="entry name" value="Znf_C2H2_type"/>
</dbReference>
<dbReference type="Ensembl" id="ENSNFUT00015015530.1">
    <property type="protein sequence ID" value="ENSNFUP00015014806.1"/>
    <property type="gene ID" value="ENSNFUG00015007177.1"/>
</dbReference>
<dbReference type="GO" id="GO:0000981">
    <property type="term" value="F:DNA-binding transcription factor activity, RNA polymerase II-specific"/>
    <property type="evidence" value="ECO:0007669"/>
    <property type="project" value="TreeGrafter"/>
</dbReference>
<evidence type="ECO:0000313" key="9">
    <source>
        <dbReference type="Ensembl" id="ENSNFUP00015014806.1"/>
    </source>
</evidence>